<feature type="region of interest" description="Disordered" evidence="1">
    <location>
        <begin position="322"/>
        <end position="358"/>
    </location>
</feature>
<feature type="region of interest" description="Disordered" evidence="1">
    <location>
        <begin position="1768"/>
        <end position="1799"/>
    </location>
</feature>
<reference evidence="2 3" key="1">
    <citation type="submission" date="2022-11" db="EMBL/GenBank/DDBJ databases">
        <title>Whole genome sequence of Eschrichtius robustus ER-17-0199.</title>
        <authorList>
            <person name="Bruniche-Olsen A."/>
            <person name="Black A.N."/>
            <person name="Fields C.J."/>
            <person name="Walden K."/>
            <person name="Dewoody J.A."/>
        </authorList>
    </citation>
    <scope>NUCLEOTIDE SEQUENCE [LARGE SCALE GENOMIC DNA]</scope>
    <source>
        <strain evidence="2">ER-17-0199</strain>
        <tissue evidence="2">Blubber</tissue>
    </source>
</reference>
<sequence>MQSFRERCGFHGKQQTYQQTSQETSRLENYRQPSQAGLSCDRQRLLTKDYYGPQPFPSYEGGTGTPATARASKGLSSPQAPQGRPSFAGYAVQDGSPYPGRYSGEEGLQAWGAPQPPPPQPQPQPLPGAVGKYDENLMKKTAAPPARQYPEQGAQLPFRTHTLHVQQQLPQPPQPLAYPKLQRQKPQNDLASALPFPPGSHFPQHSQSFPVSSTYSSPGQGGGQGAHSYKSCTAPSTQPHDRPLTANAGLAPGQRVPSLHTYQPGRLSYEPQKQQQQALQSRHHAQEALHYQNLTKYQHYGQQGPGYCQPDAAVRTPEQYYQTFSPGSSHSPARSVGRSPSYSSTPSPLMPNLENFPYNQQPLGPGAFPAGLADHSHFMPLLNPSPTDAAGSVDAQAANCKALQKDKLPESLLSDLSLHSLTALTSQVENISNTVQQLLLSKAAVPQKKGVKSLAARTPEQHKSQHCSPEGSGYSAEPAGTPLSEPLSSTPQSTHAEPPEADYLSGSEDPLERGFLYCSQARGSPARVHGGSKAKPESVSTCSVTSPDDMSTKSDDSFQSLHGGLPLDSFSKLMASERDCPRLLLSALAQEDLASEILGLQEAIGEKADKVWAEAPGLAKDTSKPPFSLENHSACLDPVAKGAWPRPGEQEALPEALQLEKGSGTKDFGPGLFEDPSVGFATPDPKKTTGPLSFGAKPTLGAAASDPATAAFDCFPDTTTASSADGANPFAWPEENLGDACPRWGLHPSELAKGLEQGGKAADSVGQEDAREASACLGFQEEQPSGEKAVVPRDSQQEEGGGVKEEAGGLLQCPEVGKADRWLEDSRHCCSAADFGDLPLLPPAGRKEDLEAEEYSSLCELLGSPEQRPGVQEPLSPKAPLLCGKEEVEAVLDPKAGWGSPCALSGEAVILLGPTVGTESKVQSWFESSLSHMKPGEEGPEGALAPGDPTALAPEASLTQKPNKPAVPEAPIAKKEPVPRGKSLRSRRVHRGLPEAEDSPCRAPALPKDLLLPESCTGPPQGQMEGAGAPGRGTSEGLPRMCTRSFTALSEPRTPGPPGLPTTPAPPDKLGGKQRAAFKSGKRVGKPSPKAASSPSNPAALPVASDSSPMGSKTKETDSPDAPGKDQRSMILRSRTRTQEAFHCKRRRASESRLPNCRATKKLLANNHLPATFKVAGSPQKEGRAGQRARVPKPGAGGKLSDRPLHALKRKSAFMAPVPTKKRNLVLRSGSTGGDTKEEGAEGSPTLFKRMTSPKKAKPTKGNSEPTAKPPPPETPDASLKLASRASVQGAMKTKVLPPRKGRGLKLEAIVQKITSPSLKKFACRAPGAPPGNPVSPSLPEKDRGLKSAGGSPLGAEEGLLNVSTGQKFSAALGADPLCRNPTNRSLKGKLVNSKKLSSTDGFKTEAFTSPEGLLPGGTALAPKKRSRKGRVGALGLPKGSLEKRPHLGPALLLTASSMQGGSEDSSGGGSKKPKTEELGLASQPPEGRPCQPQVRAQKQPGHANYSSYSKRKRLTRGRAKNATTSPCKGRAKRRRQQQVLPLDPAEPEIRLKYISSCKRLRADSRTPAFSPFVRVEKRDAFTTVCTVVNSPGEEPKPHRKPSSSSSSSCSFSLDAAGASLATLPGGSILQPRPSLPLSSTMHLGPVVSKALSTSCLVCCLCQNPANFKDLGDLCGPYYPGHCLPKKKPKLKEKVRPEGTCEEASLPLERTLKGLECPAAAAAATTTTTGKPPRPDGPADPAKQGSLRTSARGLSRRLQSCYCCDGRGEGGEETAPADRSRKHECSKEPPAEPGGDTQEHWVHEACAVWTGGVYLVAGKLFGLQEAMKVAVDMVRGQPSRVGTSGSAGRQAISLMLQSGPNIPQSQHPLLTSSAEMLQAPELHIRGLPPWPLRCSRACGGRASPATAGWIVTCSRRFGLTSLHQPPIGLWRKPGVRVALWFPGVTRLLHNGAGNWPSRPISARCAILQKWSSGLPPWEHPWEAPTPARLQKEHSQAFLRLGPGRVGEDSSLASHLLGGPLGGRGGGRAPRLQTHLSSLSPRQTCSSCQEAGATIGCCHKGCIHTYHYPCASDAGKSQPEGTEGRGTQAQLLQLAPLDPLASLFSCPSNSLPSRVSGLGPVLGSAGDKETHQSPATCWRSVQKHKLQSGKLHDGGPWSQDQAPLHLPRSLHSLAHLTRGHLSSTYHHQAGGILTAWAREPGAPNPGGMLQVWTGCLEQGVRSQARPGKDSPGPIWGAAPVRFGGSPRDPCPPPPAALEEGEVIATLSHDDRAEASPGRTLPAPTARGPLFPPECQLLASARTEPPPGAHTGLSSDGSLARAEALAPQGGSPLEQDRGLLWLHTLP</sequence>
<feature type="region of interest" description="Disordered" evidence="1">
    <location>
        <begin position="1322"/>
        <end position="1359"/>
    </location>
</feature>
<gene>
    <name evidence="2" type="ORF">J1605_003503</name>
</gene>
<feature type="region of interest" description="Disordered" evidence="1">
    <location>
        <begin position="1589"/>
        <end position="1608"/>
    </location>
</feature>
<feature type="region of interest" description="Disordered" evidence="1">
    <location>
        <begin position="674"/>
        <end position="694"/>
    </location>
</feature>
<feature type="compositionally biased region" description="Polar residues" evidence="1">
    <location>
        <begin position="203"/>
        <end position="218"/>
    </location>
</feature>
<dbReference type="GO" id="GO:0006357">
    <property type="term" value="P:regulation of transcription by RNA polymerase II"/>
    <property type="evidence" value="ECO:0007669"/>
    <property type="project" value="TreeGrafter"/>
</dbReference>
<feature type="compositionally biased region" description="Polar residues" evidence="1">
    <location>
        <begin position="322"/>
        <end position="347"/>
    </location>
</feature>
<protein>
    <recommendedName>
        <fullName evidence="4">Retinoic acid-induced protein 1</fullName>
    </recommendedName>
</protein>
<feature type="region of interest" description="Disordered" evidence="1">
    <location>
        <begin position="927"/>
        <end position="1156"/>
    </location>
</feature>
<dbReference type="InterPro" id="IPR052440">
    <property type="entry name" value="Trans_Reg/Chrom_Remod"/>
</dbReference>
<comment type="caution">
    <text evidence="2">The sequence shown here is derived from an EMBL/GenBank/DDBJ whole genome shotgun (WGS) entry which is preliminary data.</text>
</comment>
<accession>A0AB34HQ47</accession>
<dbReference type="Proteomes" id="UP001159641">
    <property type="component" value="Unassembled WGS sequence"/>
</dbReference>
<name>A0AB34HQ47_ESCRO</name>
<feature type="region of interest" description="Disordered" evidence="1">
    <location>
        <begin position="725"/>
        <end position="809"/>
    </location>
</feature>
<keyword evidence="3" id="KW-1185">Reference proteome</keyword>
<feature type="region of interest" description="Disordered" evidence="1">
    <location>
        <begin position="524"/>
        <end position="557"/>
    </location>
</feature>
<evidence type="ECO:0000313" key="3">
    <source>
        <dbReference type="Proteomes" id="UP001159641"/>
    </source>
</evidence>
<evidence type="ECO:0000256" key="1">
    <source>
        <dbReference type="SAM" id="MobiDB-lite"/>
    </source>
</evidence>
<feature type="compositionally biased region" description="Pro residues" evidence="1">
    <location>
        <begin position="1054"/>
        <end position="1067"/>
    </location>
</feature>
<organism evidence="2 3">
    <name type="scientific">Eschrichtius robustus</name>
    <name type="common">California gray whale</name>
    <name type="synonym">Eschrichtius gibbosus</name>
    <dbReference type="NCBI Taxonomy" id="9764"/>
    <lineage>
        <taxon>Eukaryota</taxon>
        <taxon>Metazoa</taxon>
        <taxon>Chordata</taxon>
        <taxon>Craniata</taxon>
        <taxon>Vertebrata</taxon>
        <taxon>Euteleostomi</taxon>
        <taxon>Mammalia</taxon>
        <taxon>Eutheria</taxon>
        <taxon>Laurasiatheria</taxon>
        <taxon>Artiodactyla</taxon>
        <taxon>Whippomorpha</taxon>
        <taxon>Cetacea</taxon>
        <taxon>Mysticeti</taxon>
        <taxon>Eschrichtiidae</taxon>
        <taxon>Eschrichtius</taxon>
    </lineage>
</organism>
<dbReference type="Gene3D" id="3.30.40.10">
    <property type="entry name" value="Zinc/RING finger domain, C3HC4 (zinc finger)"/>
    <property type="match status" value="1"/>
</dbReference>
<feature type="region of interest" description="Disordered" evidence="1">
    <location>
        <begin position="1721"/>
        <end position="1752"/>
    </location>
</feature>
<dbReference type="EMBL" id="JAIQCJ010000944">
    <property type="protein sequence ID" value="KAJ8793692.1"/>
    <property type="molecule type" value="Genomic_DNA"/>
</dbReference>
<feature type="compositionally biased region" description="Pro residues" evidence="1">
    <location>
        <begin position="114"/>
        <end position="126"/>
    </location>
</feature>
<feature type="compositionally biased region" description="Basic and acidic residues" evidence="1">
    <location>
        <begin position="1113"/>
        <end position="1128"/>
    </location>
</feature>
<dbReference type="PANTHER" id="PTHR14955:SF6">
    <property type="entry name" value="RETINOIC ACID-INDUCED PROTEIN 1"/>
    <property type="match status" value="1"/>
</dbReference>
<dbReference type="GO" id="GO:0005634">
    <property type="term" value="C:nucleus"/>
    <property type="evidence" value="ECO:0007669"/>
    <property type="project" value="TreeGrafter"/>
</dbReference>
<feature type="compositionally biased region" description="Polar residues" evidence="1">
    <location>
        <begin position="486"/>
        <end position="495"/>
    </location>
</feature>
<feature type="compositionally biased region" description="Low complexity" evidence="1">
    <location>
        <begin position="1087"/>
        <end position="1105"/>
    </location>
</feature>
<dbReference type="GO" id="GO:0032922">
    <property type="term" value="P:circadian regulation of gene expression"/>
    <property type="evidence" value="ECO:0007669"/>
    <property type="project" value="TreeGrafter"/>
</dbReference>
<feature type="compositionally biased region" description="Basic and acidic residues" evidence="1">
    <location>
        <begin position="1768"/>
        <end position="1790"/>
    </location>
</feature>
<feature type="region of interest" description="Disordered" evidence="1">
    <location>
        <begin position="2270"/>
        <end position="2344"/>
    </location>
</feature>
<feature type="compositionally biased region" description="Basic residues" evidence="1">
    <location>
        <begin position="982"/>
        <end position="991"/>
    </location>
</feature>
<evidence type="ECO:0008006" key="4">
    <source>
        <dbReference type="Google" id="ProtNLM"/>
    </source>
</evidence>
<dbReference type="PANTHER" id="PTHR14955">
    <property type="entry name" value="RETINOIC ACID INDUCED 1/TRANSCRIPTION FACTOR 20"/>
    <property type="match status" value="1"/>
</dbReference>
<feature type="compositionally biased region" description="Polar residues" evidence="1">
    <location>
        <begin position="271"/>
        <end position="280"/>
    </location>
</feature>
<feature type="region of interest" description="Disordered" evidence="1">
    <location>
        <begin position="451"/>
        <end position="506"/>
    </location>
</feature>
<feature type="compositionally biased region" description="Low complexity" evidence="1">
    <location>
        <begin position="14"/>
        <end position="24"/>
    </location>
</feature>
<dbReference type="InterPro" id="IPR013083">
    <property type="entry name" value="Znf_RING/FYVE/PHD"/>
</dbReference>
<feature type="compositionally biased region" description="Polar residues" evidence="1">
    <location>
        <begin position="538"/>
        <end position="549"/>
    </location>
</feature>
<feature type="compositionally biased region" description="Basic residues" evidence="1">
    <location>
        <begin position="1510"/>
        <end position="1520"/>
    </location>
</feature>
<feature type="region of interest" description="Disordered" evidence="1">
    <location>
        <begin position="1170"/>
        <end position="1300"/>
    </location>
</feature>
<feature type="region of interest" description="Disordered" evidence="1">
    <location>
        <begin position="1374"/>
        <end position="1540"/>
    </location>
</feature>
<feature type="region of interest" description="Disordered" evidence="1">
    <location>
        <begin position="1"/>
        <end position="285"/>
    </location>
</feature>
<evidence type="ECO:0000313" key="2">
    <source>
        <dbReference type="EMBL" id="KAJ8793692.1"/>
    </source>
</evidence>
<proteinExistence type="predicted"/>
<feature type="compositionally biased region" description="Low complexity" evidence="1">
    <location>
        <begin position="1457"/>
        <end position="1466"/>
    </location>
</feature>